<evidence type="ECO:0000256" key="3">
    <source>
        <dbReference type="ARBA" id="ARBA00008698"/>
    </source>
</evidence>
<comment type="pathway">
    <text evidence="2 11">Glycolipid biosynthesis; glycosylphosphatidylinositol-anchor biosynthesis.</text>
</comment>
<keyword evidence="8 11" id="KW-0256">Endoplasmic reticulum</keyword>
<dbReference type="EC" id="2.4.1.-" evidence="11"/>
<evidence type="ECO:0000256" key="9">
    <source>
        <dbReference type="ARBA" id="ARBA00022989"/>
    </source>
</evidence>
<dbReference type="AlphaFoldDB" id="A0A023EZ19"/>
<dbReference type="EMBL" id="GBBI01004259">
    <property type="protein sequence ID" value="JAC14453.1"/>
    <property type="molecule type" value="mRNA"/>
</dbReference>
<dbReference type="GO" id="GO:0000009">
    <property type="term" value="F:alpha-1,6-mannosyltransferase activity"/>
    <property type="evidence" value="ECO:0007669"/>
    <property type="project" value="InterPro"/>
</dbReference>
<feature type="transmembrane region" description="Helical" evidence="11">
    <location>
        <begin position="6"/>
        <end position="24"/>
    </location>
</feature>
<keyword evidence="6 11" id="KW-0808">Transferase</keyword>
<comment type="similarity">
    <text evidence="3 11">Belongs to the PIGV family.</text>
</comment>
<evidence type="ECO:0000256" key="6">
    <source>
        <dbReference type="ARBA" id="ARBA00022679"/>
    </source>
</evidence>
<feature type="transmembrane region" description="Helical" evidence="11">
    <location>
        <begin position="109"/>
        <end position="132"/>
    </location>
</feature>
<dbReference type="PANTHER" id="PTHR12468:SF2">
    <property type="entry name" value="GPI MANNOSYLTRANSFERASE 2"/>
    <property type="match status" value="1"/>
</dbReference>
<dbReference type="PANTHER" id="PTHR12468">
    <property type="entry name" value="GPI MANNOSYLTRANSFERASE 2"/>
    <property type="match status" value="1"/>
</dbReference>
<comment type="function">
    <text evidence="11">Mannosyltransferase involved in glycosylphosphatidylinositol-anchor biosynthesis.</text>
</comment>
<keyword evidence="7 11" id="KW-0812">Transmembrane</keyword>
<dbReference type="GO" id="GO:0005789">
    <property type="term" value="C:endoplasmic reticulum membrane"/>
    <property type="evidence" value="ECO:0007669"/>
    <property type="project" value="UniProtKB-SubCell"/>
</dbReference>
<dbReference type="GO" id="GO:0031501">
    <property type="term" value="C:mannosyltransferase complex"/>
    <property type="evidence" value="ECO:0007669"/>
    <property type="project" value="TreeGrafter"/>
</dbReference>
<sequence>IYKLAFISRISFLLLSVISNFLIFDHNPDSFSTPALAANQFGLLDKIVWILFGGLLRWDAQHFLHIASSGYTYENNLPFFPLFPMIIKNVAFCFRYISRLNNITSLLLSAYLVNSILFAKACSTLYILTLSIFKNQNFAYFTVLFYCISPATIFFLAPYSETLFSFCVFKGMLKYVQYRYWSSLMWFSMSVLARANGIVNVGFILHLFVYYMLVIKFKNIKTVFRYTFYSFLSVCCILLPFVAFQLYVYLHFCIAKHNHSPLIYDYAKKKNLLLAGSSSVWCNSTLPFSYTYIQDHYWDVGFLRYYSVKQIPNFCLALPLVLIIFKYCGKYLYKNWRLFFCFDHIYKHEEVPIYKIDKSVFVFVVHVMYLTVFAVTHINVQVTTRLIASASPLIYWIATQEFIGHTEIQGKQLVYSFFEWIVHFNKKTNKSGNIIKGYFLLYAVLGTILFSNNYPWT</sequence>
<dbReference type="GO" id="GO:0006506">
    <property type="term" value="P:GPI anchor biosynthetic process"/>
    <property type="evidence" value="ECO:0007669"/>
    <property type="project" value="UniProtKB-UniPathway"/>
</dbReference>
<evidence type="ECO:0000256" key="2">
    <source>
        <dbReference type="ARBA" id="ARBA00004687"/>
    </source>
</evidence>
<keyword evidence="5 11" id="KW-0328">Glycosyltransferase</keyword>
<feature type="transmembrane region" description="Helical" evidence="11">
    <location>
        <begin position="36"/>
        <end position="58"/>
    </location>
</feature>
<protein>
    <recommendedName>
        <fullName evidence="11">GPI mannosyltransferase 2</fullName>
        <ecNumber evidence="11">2.4.1.-</ecNumber>
    </recommendedName>
</protein>
<keyword evidence="4 11" id="KW-0337">GPI-anchor biosynthesis</keyword>
<reference evidence="12" key="1">
    <citation type="journal article" date="2014" name="PLoS Negl. Trop. Dis.">
        <title>An updated insight into the Sialotranscriptome of Triatoma infestans: developmental stage and geographic variations.</title>
        <authorList>
            <person name="Schwarz A."/>
            <person name="Medrano-Mercado N."/>
            <person name="Schaub G.A."/>
            <person name="Struchiner C.J."/>
            <person name="Bargues M.D."/>
            <person name="Levy M.Z."/>
            <person name="Ribeiro J.M."/>
        </authorList>
    </citation>
    <scope>NUCLEOTIDE SEQUENCE</scope>
    <source>
        <strain evidence="12">Chile</strain>
        <tissue evidence="12">Salivary glands</tissue>
    </source>
</reference>
<feature type="transmembrane region" description="Helical" evidence="11">
    <location>
        <begin position="437"/>
        <end position="456"/>
    </location>
</feature>
<organism evidence="12">
    <name type="scientific">Triatoma infestans</name>
    <name type="common">Assassin bug</name>
    <dbReference type="NCBI Taxonomy" id="30076"/>
    <lineage>
        <taxon>Eukaryota</taxon>
        <taxon>Metazoa</taxon>
        <taxon>Ecdysozoa</taxon>
        <taxon>Arthropoda</taxon>
        <taxon>Hexapoda</taxon>
        <taxon>Insecta</taxon>
        <taxon>Pterygota</taxon>
        <taxon>Neoptera</taxon>
        <taxon>Paraneoptera</taxon>
        <taxon>Hemiptera</taxon>
        <taxon>Heteroptera</taxon>
        <taxon>Panheteroptera</taxon>
        <taxon>Cimicomorpha</taxon>
        <taxon>Reduviidae</taxon>
        <taxon>Triatominae</taxon>
        <taxon>Triatoma</taxon>
    </lineage>
</organism>
<dbReference type="Pfam" id="PF04188">
    <property type="entry name" value="Mannosyl_trans2"/>
    <property type="match status" value="1"/>
</dbReference>
<evidence type="ECO:0000256" key="4">
    <source>
        <dbReference type="ARBA" id="ARBA00022502"/>
    </source>
</evidence>
<feature type="transmembrane region" description="Helical" evidence="11">
    <location>
        <begin position="180"/>
        <end position="208"/>
    </location>
</feature>
<dbReference type="GO" id="GO:0004376">
    <property type="term" value="F:GPI mannosyltransferase activity"/>
    <property type="evidence" value="ECO:0007669"/>
    <property type="project" value="InterPro"/>
</dbReference>
<feature type="non-terminal residue" evidence="12">
    <location>
        <position position="1"/>
    </location>
</feature>
<feature type="transmembrane region" description="Helical" evidence="11">
    <location>
        <begin position="78"/>
        <end position="97"/>
    </location>
</feature>
<evidence type="ECO:0000256" key="1">
    <source>
        <dbReference type="ARBA" id="ARBA00004477"/>
    </source>
</evidence>
<keyword evidence="10 11" id="KW-0472">Membrane</keyword>
<evidence type="ECO:0000256" key="10">
    <source>
        <dbReference type="ARBA" id="ARBA00023136"/>
    </source>
</evidence>
<feature type="transmembrane region" description="Helical" evidence="11">
    <location>
        <begin position="310"/>
        <end position="328"/>
    </location>
</feature>
<comment type="subcellular location">
    <subcellularLocation>
        <location evidence="1 11">Endoplasmic reticulum membrane</location>
        <topology evidence="1 11">Multi-pass membrane protein</topology>
    </subcellularLocation>
</comment>
<proteinExistence type="evidence at transcript level"/>
<accession>A0A023EZ19</accession>
<evidence type="ECO:0000256" key="7">
    <source>
        <dbReference type="ARBA" id="ARBA00022692"/>
    </source>
</evidence>
<evidence type="ECO:0000256" key="5">
    <source>
        <dbReference type="ARBA" id="ARBA00022676"/>
    </source>
</evidence>
<evidence type="ECO:0000256" key="8">
    <source>
        <dbReference type="ARBA" id="ARBA00022824"/>
    </source>
</evidence>
<evidence type="ECO:0000256" key="11">
    <source>
        <dbReference type="RuleBase" id="RU363112"/>
    </source>
</evidence>
<feature type="transmembrane region" description="Helical" evidence="11">
    <location>
        <begin position="138"/>
        <end position="159"/>
    </location>
</feature>
<dbReference type="InterPro" id="IPR007315">
    <property type="entry name" value="PIG-V/Gpi18"/>
</dbReference>
<feature type="transmembrane region" description="Helical" evidence="11">
    <location>
        <begin position="228"/>
        <end position="250"/>
    </location>
</feature>
<evidence type="ECO:0000313" key="12">
    <source>
        <dbReference type="EMBL" id="JAC14453.1"/>
    </source>
</evidence>
<name>A0A023EZ19_TRIIF</name>
<dbReference type="UniPathway" id="UPA00196"/>
<keyword evidence="9 11" id="KW-1133">Transmembrane helix</keyword>